<evidence type="ECO:0008006" key="3">
    <source>
        <dbReference type="Google" id="ProtNLM"/>
    </source>
</evidence>
<evidence type="ECO:0000256" key="1">
    <source>
        <dbReference type="SAM" id="MobiDB-lite"/>
    </source>
</evidence>
<gene>
    <name evidence="2" type="ORF">VVAX_04366</name>
</gene>
<feature type="region of interest" description="Disordered" evidence="1">
    <location>
        <begin position="122"/>
        <end position="146"/>
    </location>
</feature>
<organism evidence="2">
    <name type="scientific">Variovorax paradoxus</name>
    <dbReference type="NCBI Taxonomy" id="34073"/>
    <lineage>
        <taxon>Bacteria</taxon>
        <taxon>Pseudomonadati</taxon>
        <taxon>Pseudomonadota</taxon>
        <taxon>Betaproteobacteria</taxon>
        <taxon>Burkholderiales</taxon>
        <taxon>Comamonadaceae</taxon>
        <taxon>Variovorax</taxon>
    </lineage>
</organism>
<dbReference type="AlphaFoldDB" id="A0A679JCB9"/>
<dbReference type="RefSeq" id="WP_339091907.1">
    <property type="nucleotide sequence ID" value="NZ_LR743507.1"/>
</dbReference>
<name>A0A679JCB9_VARPD</name>
<accession>A0A679JCB9</accession>
<dbReference type="PROSITE" id="PS51257">
    <property type="entry name" value="PROKAR_LIPOPROTEIN"/>
    <property type="match status" value="1"/>
</dbReference>
<protein>
    <recommendedName>
        <fullName evidence="3">Lipoprotein</fullName>
    </recommendedName>
</protein>
<dbReference type="EMBL" id="LR743507">
    <property type="protein sequence ID" value="CAA2107700.1"/>
    <property type="molecule type" value="Genomic_DNA"/>
</dbReference>
<feature type="compositionally biased region" description="Polar residues" evidence="1">
    <location>
        <begin position="137"/>
        <end position="146"/>
    </location>
</feature>
<proteinExistence type="predicted"/>
<evidence type="ECO:0000313" key="2">
    <source>
        <dbReference type="EMBL" id="CAA2107700.1"/>
    </source>
</evidence>
<sequence length="146" mass="16284">MRQFFVLAVCFAVVGCVQPLNPDNSVTTTASSRHTSEQTYRNLLRVMKECYPDYLTIRSNYFPEAKEGEIEIFGGNEFGNIPVGTWAVKPAATGAVVTQVRSWRNSRLDAVLPQWIEGDATNCPYGSRSEPRPPGSELNQNNMPVR</sequence>
<reference evidence="2" key="1">
    <citation type="submission" date="2019-12" db="EMBL/GenBank/DDBJ databases">
        <authorList>
            <person name="Cremers G."/>
        </authorList>
    </citation>
    <scope>NUCLEOTIDE SEQUENCE</scope>
    <source>
        <strain evidence="2">Vvax</strain>
    </source>
</reference>